<dbReference type="InterPro" id="IPR010204">
    <property type="entry name" value="NqrC"/>
</dbReference>
<dbReference type="PANTHER" id="PTHR37838:SF1">
    <property type="entry name" value="NA(+)-TRANSLOCATING NADH-QUINONE REDUCTASE SUBUNIT C"/>
    <property type="match status" value="1"/>
</dbReference>
<dbReference type="SMART" id="SM00900">
    <property type="entry name" value="FMN_bind"/>
    <property type="match status" value="1"/>
</dbReference>
<keyword evidence="14 16" id="KW-0472">Membrane</keyword>
<dbReference type="PIRSF" id="PIRSF009437">
    <property type="entry name" value="NQR-1_subunit_C"/>
    <property type="match status" value="1"/>
</dbReference>
<accession>A0A134BD97</accession>
<dbReference type="RefSeq" id="WP_009433759.1">
    <property type="nucleotide sequence ID" value="NZ_KQ960414.1"/>
</dbReference>
<evidence type="ECO:0000256" key="12">
    <source>
        <dbReference type="ARBA" id="ARBA00023065"/>
    </source>
</evidence>
<reference evidence="20" key="1">
    <citation type="submission" date="2016-01" db="EMBL/GenBank/DDBJ databases">
        <authorList>
            <person name="Mitreva M."/>
            <person name="Pepin K.H."/>
            <person name="Mihindukulasuriya K.A."/>
            <person name="Fulton R."/>
            <person name="Fronick C."/>
            <person name="O'Laughlin M."/>
            <person name="Miner T."/>
            <person name="Herter B."/>
            <person name="Rosa B.A."/>
            <person name="Cordes M."/>
            <person name="Tomlinson C."/>
            <person name="Wollam A."/>
            <person name="Palsikar V.B."/>
            <person name="Mardis E.R."/>
            <person name="Wilson R.K."/>
        </authorList>
    </citation>
    <scope>NUCLEOTIDE SEQUENCE [LARGE SCALE GENOMIC DNA]</scope>
    <source>
        <strain evidence="20">KA00683</strain>
    </source>
</reference>
<evidence type="ECO:0000256" key="3">
    <source>
        <dbReference type="ARBA" id="ARBA00022519"/>
    </source>
</evidence>
<comment type="function">
    <text evidence="16">NQR complex catalyzes the reduction of ubiquinone-1 to ubiquinol by two successive reactions, coupled with the transport of Na(+) ions from the cytoplasm to the periplasm. NqrA to NqrE are probably involved in the second step, the conversion of ubisemiquinone to ubiquinol.</text>
</comment>
<evidence type="ECO:0000313" key="20">
    <source>
        <dbReference type="Proteomes" id="UP000070224"/>
    </source>
</evidence>
<comment type="caution">
    <text evidence="16">Lacks conserved residue(s) required for the propagation of feature annotation.</text>
</comment>
<name>A0A134BD97_9PORP</name>
<keyword evidence="11 16" id="KW-0915">Sodium</keyword>
<comment type="cofactor">
    <cofactor evidence="16 17">
        <name>FMN</name>
        <dbReference type="ChEBI" id="CHEBI:58210"/>
    </cofactor>
</comment>
<proteinExistence type="inferred from homology"/>
<keyword evidence="15 16" id="KW-0739">Sodium transport</keyword>
<keyword evidence="12 16" id="KW-0406">Ion transport</keyword>
<comment type="similarity">
    <text evidence="16 17">Belongs to the NqrC family.</text>
</comment>
<dbReference type="GO" id="GO:0016655">
    <property type="term" value="F:oxidoreductase activity, acting on NAD(P)H, quinone or similar compound as acceptor"/>
    <property type="evidence" value="ECO:0007669"/>
    <property type="project" value="UniProtKB-UniRule"/>
</dbReference>
<keyword evidence="3" id="KW-0997">Cell inner membrane</keyword>
<evidence type="ECO:0000256" key="7">
    <source>
        <dbReference type="ARBA" id="ARBA00022692"/>
    </source>
</evidence>
<evidence type="ECO:0000256" key="13">
    <source>
        <dbReference type="ARBA" id="ARBA00023075"/>
    </source>
</evidence>
<evidence type="ECO:0000256" key="10">
    <source>
        <dbReference type="ARBA" id="ARBA00023027"/>
    </source>
</evidence>
<evidence type="ECO:0000256" key="6">
    <source>
        <dbReference type="ARBA" id="ARBA00022643"/>
    </source>
</evidence>
<keyword evidence="6 16" id="KW-0288">FMN</keyword>
<dbReference type="EMBL" id="LSDK01000023">
    <property type="protein sequence ID" value="KXB77879.1"/>
    <property type="molecule type" value="Genomic_DNA"/>
</dbReference>
<keyword evidence="2 16" id="KW-1003">Cell membrane</keyword>
<dbReference type="PANTHER" id="PTHR37838">
    <property type="entry name" value="NA(+)-TRANSLOCATING NADH-QUINONE REDUCTASE SUBUNIT C"/>
    <property type="match status" value="1"/>
</dbReference>
<evidence type="ECO:0000256" key="11">
    <source>
        <dbReference type="ARBA" id="ARBA00023053"/>
    </source>
</evidence>
<keyword evidence="13 16" id="KW-0830">Ubiquinone</keyword>
<dbReference type="NCBIfam" id="TIGR01938">
    <property type="entry name" value="nqrC"/>
    <property type="match status" value="1"/>
</dbReference>
<feature type="transmembrane region" description="Helical" evidence="16">
    <location>
        <begin position="9"/>
        <end position="31"/>
    </location>
</feature>
<comment type="subcellular location">
    <subcellularLocation>
        <location evidence="16">Cell membrane</location>
        <topology evidence="16">Single-pass membrane protein</topology>
    </subcellularLocation>
</comment>
<comment type="caution">
    <text evidence="19">The sequence shown here is derived from an EMBL/GenBank/DDBJ whole genome shotgun (WGS) entry which is preliminary data.</text>
</comment>
<dbReference type="Proteomes" id="UP000070224">
    <property type="component" value="Unassembled WGS sequence"/>
</dbReference>
<keyword evidence="10 16" id="KW-0520">NAD</keyword>
<keyword evidence="20" id="KW-1185">Reference proteome</keyword>
<dbReference type="OrthoDB" id="9813828at2"/>
<evidence type="ECO:0000259" key="18">
    <source>
        <dbReference type="SMART" id="SM00900"/>
    </source>
</evidence>
<gene>
    <name evidence="16" type="primary">nqrC</name>
    <name evidence="19" type="ORF">HMPREF3185_00349</name>
</gene>
<organism evidence="19 20">
    <name type="scientific">Porphyromonas somerae</name>
    <dbReference type="NCBI Taxonomy" id="322095"/>
    <lineage>
        <taxon>Bacteria</taxon>
        <taxon>Pseudomonadati</taxon>
        <taxon>Bacteroidota</taxon>
        <taxon>Bacteroidia</taxon>
        <taxon>Bacteroidales</taxon>
        <taxon>Porphyromonadaceae</taxon>
        <taxon>Porphyromonas</taxon>
    </lineage>
</organism>
<keyword evidence="8 16" id="KW-1278">Translocase</keyword>
<sequence>MNRDKNSYVLIYAAVMVILAAVLLAGAAIVLRPAQQENANIDKMQQILRALGQSPDKSAVISTYKDLIKKELLVNEEGQVVKTFEGEEVGKSDAFNANTELSYKLIAKGEKQDLPVYVAEVNGKTLYVLPLNGAGLWNKIWGYIAIDAADHSTVDGADFGNAGETPGLGAEISTPHFSAQFKGKHIFREGAFTGIAVVKNGQKVEDKDYVDGISGGTLTSNGVNDMLAASLKPFQKFLETYNAQ</sequence>
<dbReference type="Pfam" id="PF04205">
    <property type="entry name" value="FMN_bind"/>
    <property type="match status" value="1"/>
</dbReference>
<evidence type="ECO:0000256" key="1">
    <source>
        <dbReference type="ARBA" id="ARBA00022448"/>
    </source>
</evidence>
<evidence type="ECO:0000256" key="15">
    <source>
        <dbReference type="ARBA" id="ARBA00023201"/>
    </source>
</evidence>
<feature type="modified residue" description="FMN phosphoryl threonine" evidence="16">
    <location>
        <position position="217"/>
    </location>
</feature>
<dbReference type="STRING" id="322095.HMPREF3185_00349"/>
<keyword evidence="9 16" id="KW-1133">Transmembrane helix</keyword>
<dbReference type="HAMAP" id="MF_00427">
    <property type="entry name" value="NqrC"/>
    <property type="match status" value="1"/>
</dbReference>
<evidence type="ECO:0000256" key="2">
    <source>
        <dbReference type="ARBA" id="ARBA00022475"/>
    </source>
</evidence>
<feature type="domain" description="FMN-binding" evidence="18">
    <location>
        <begin position="135"/>
        <end position="234"/>
    </location>
</feature>
<dbReference type="AlphaFoldDB" id="A0A134BD97"/>
<evidence type="ECO:0000256" key="16">
    <source>
        <dbReference type="HAMAP-Rule" id="MF_00427"/>
    </source>
</evidence>
<evidence type="ECO:0000256" key="4">
    <source>
        <dbReference type="ARBA" id="ARBA00022553"/>
    </source>
</evidence>
<dbReference type="EC" id="7.2.1.1" evidence="16 17"/>
<keyword evidence="5 16" id="KW-0285">Flavoprotein</keyword>
<evidence type="ECO:0000256" key="14">
    <source>
        <dbReference type="ARBA" id="ARBA00023136"/>
    </source>
</evidence>
<comment type="subunit">
    <text evidence="16 17">Composed of six subunits; NqrA, NqrB, NqrC, NqrD, NqrE and NqrF.</text>
</comment>
<keyword evidence="7 16" id="KW-0812">Transmembrane</keyword>
<dbReference type="PATRIC" id="fig|322095.3.peg.345"/>
<keyword evidence="1 16" id="KW-0813">Transport</keyword>
<evidence type="ECO:0000256" key="8">
    <source>
        <dbReference type="ARBA" id="ARBA00022967"/>
    </source>
</evidence>
<protein>
    <recommendedName>
        <fullName evidence="16 17">Na(+)-translocating NADH-quinone reductase subunit C</fullName>
        <shortName evidence="16 17">Na(+)-NQR subunit C</shortName>
        <shortName evidence="16 17">Na(+)-translocating NQR subunit C</shortName>
        <ecNumber evidence="16 17">7.2.1.1</ecNumber>
    </recommendedName>
    <alternativeName>
        <fullName evidence="16 17">NQR complex subunit C</fullName>
    </alternativeName>
    <alternativeName>
        <fullName evidence="16 17">NQR-1 subunit C</fullName>
    </alternativeName>
</protein>
<dbReference type="GO" id="GO:0006814">
    <property type="term" value="P:sodium ion transport"/>
    <property type="evidence" value="ECO:0007669"/>
    <property type="project" value="UniProtKB-UniRule"/>
</dbReference>
<comment type="catalytic activity">
    <reaction evidence="16 17">
        <text>a ubiquinone + n Na(+)(in) + NADH + H(+) = a ubiquinol + n Na(+)(out) + NAD(+)</text>
        <dbReference type="Rhea" id="RHEA:47748"/>
        <dbReference type="Rhea" id="RHEA-COMP:9565"/>
        <dbReference type="Rhea" id="RHEA-COMP:9566"/>
        <dbReference type="ChEBI" id="CHEBI:15378"/>
        <dbReference type="ChEBI" id="CHEBI:16389"/>
        <dbReference type="ChEBI" id="CHEBI:17976"/>
        <dbReference type="ChEBI" id="CHEBI:29101"/>
        <dbReference type="ChEBI" id="CHEBI:57540"/>
        <dbReference type="ChEBI" id="CHEBI:57945"/>
        <dbReference type="EC" id="7.2.1.1"/>
    </reaction>
</comment>
<evidence type="ECO:0000256" key="9">
    <source>
        <dbReference type="ARBA" id="ARBA00022989"/>
    </source>
</evidence>
<dbReference type="GO" id="GO:0005886">
    <property type="term" value="C:plasma membrane"/>
    <property type="evidence" value="ECO:0007669"/>
    <property type="project" value="UniProtKB-SubCell"/>
</dbReference>
<keyword evidence="4 16" id="KW-0597">Phosphoprotein</keyword>
<evidence type="ECO:0000313" key="19">
    <source>
        <dbReference type="EMBL" id="KXB77879.1"/>
    </source>
</evidence>
<evidence type="ECO:0000256" key="5">
    <source>
        <dbReference type="ARBA" id="ARBA00022630"/>
    </source>
</evidence>
<evidence type="ECO:0000256" key="17">
    <source>
        <dbReference type="PIRNR" id="PIRNR009437"/>
    </source>
</evidence>
<dbReference type="InterPro" id="IPR007329">
    <property type="entry name" value="FMN-bd"/>
</dbReference>
<dbReference type="GO" id="GO:0010181">
    <property type="term" value="F:FMN binding"/>
    <property type="evidence" value="ECO:0007669"/>
    <property type="project" value="UniProtKB-UniRule"/>
</dbReference>